<protein>
    <submittedName>
        <fullName evidence="2">Uncharacterized protein</fullName>
    </submittedName>
</protein>
<dbReference type="AlphaFoldDB" id="M0C881"/>
<dbReference type="RefSeq" id="WP_008014098.1">
    <property type="nucleotide sequence ID" value="NZ_AOIT01000055.1"/>
</dbReference>
<dbReference type="OrthoDB" id="188286at2157"/>
<gene>
    <name evidence="2" type="ORF">C476_14234</name>
</gene>
<keyword evidence="1" id="KW-0472">Membrane</keyword>
<dbReference type="EMBL" id="AOIT01000055">
    <property type="protein sequence ID" value="ELZ18134.1"/>
    <property type="molecule type" value="Genomic_DNA"/>
</dbReference>
<keyword evidence="1" id="KW-1133">Transmembrane helix</keyword>
<dbReference type="Proteomes" id="UP000011615">
    <property type="component" value="Unassembled WGS sequence"/>
</dbReference>
<feature type="transmembrane region" description="Helical" evidence="1">
    <location>
        <begin position="99"/>
        <end position="119"/>
    </location>
</feature>
<keyword evidence="1" id="KW-0812">Transmembrane</keyword>
<evidence type="ECO:0000313" key="3">
    <source>
        <dbReference type="Proteomes" id="UP000011615"/>
    </source>
</evidence>
<sequence length="302" mass="31622">MATGPIRWTFDPRESWLAGLATYAPYGLFGGVGLLALLGGVALIVFGTGDASVLAVLVVLALVGGPLSLLYLWLLVNYGSNGSKWVTQYTGAARVTKRGIAVSAVVGGLLIVTAIAVAAELLAVFVAAVLVIVVVTSPLTTPVALEPRERRLTLGDDDGFGGATVVGLENVTGVWRVPLGPLSRWRLVVLRRVRGNPVVVPVPDRHVETVEQTLEAGLTATPTVEPKTAGTTRPMRIVLAAIGIGFLMTAVWFTVLIEQTGMTAGGRVVVPIGLLVMFATVVLGYAGYESWLARRSEPSSDG</sequence>
<feature type="transmembrane region" description="Helical" evidence="1">
    <location>
        <begin position="269"/>
        <end position="288"/>
    </location>
</feature>
<reference evidence="2 3" key="1">
    <citation type="journal article" date="2014" name="PLoS Genet.">
        <title>Phylogenetically driven sequencing of extremely halophilic archaea reveals strategies for static and dynamic osmo-response.</title>
        <authorList>
            <person name="Becker E.A."/>
            <person name="Seitzer P.M."/>
            <person name="Tritt A."/>
            <person name="Larsen D."/>
            <person name="Krusor M."/>
            <person name="Yao A.I."/>
            <person name="Wu D."/>
            <person name="Madern D."/>
            <person name="Eisen J.A."/>
            <person name="Darling A.E."/>
            <person name="Facciotti M.T."/>
        </authorList>
    </citation>
    <scope>NUCLEOTIDE SEQUENCE [LARGE SCALE GENOMIC DNA]</scope>
    <source>
        <strain evidence="2 3">JCM 13563</strain>
    </source>
</reference>
<dbReference type="eggNOG" id="arCOG11073">
    <property type="taxonomic scope" value="Archaea"/>
</dbReference>
<comment type="caution">
    <text evidence="2">The sequence shown here is derived from an EMBL/GenBank/DDBJ whole genome shotgun (WGS) entry which is preliminary data.</text>
</comment>
<feature type="transmembrane region" description="Helical" evidence="1">
    <location>
        <begin position="23"/>
        <end position="47"/>
    </location>
</feature>
<keyword evidence="3" id="KW-1185">Reference proteome</keyword>
<feature type="transmembrane region" description="Helical" evidence="1">
    <location>
        <begin position="53"/>
        <end position="78"/>
    </location>
</feature>
<feature type="transmembrane region" description="Helical" evidence="1">
    <location>
        <begin position="125"/>
        <end position="145"/>
    </location>
</feature>
<evidence type="ECO:0000256" key="1">
    <source>
        <dbReference type="SAM" id="Phobius"/>
    </source>
</evidence>
<organism evidence="2 3">
    <name type="scientific">Natrinema limicola JCM 13563</name>
    <dbReference type="NCBI Taxonomy" id="1230457"/>
    <lineage>
        <taxon>Archaea</taxon>
        <taxon>Methanobacteriati</taxon>
        <taxon>Methanobacteriota</taxon>
        <taxon>Stenosarchaea group</taxon>
        <taxon>Halobacteria</taxon>
        <taxon>Halobacteriales</taxon>
        <taxon>Natrialbaceae</taxon>
        <taxon>Natrinema</taxon>
    </lineage>
</organism>
<proteinExistence type="predicted"/>
<accession>M0C881</accession>
<name>M0C881_9EURY</name>
<dbReference type="PATRIC" id="fig|1230457.4.peg.2861"/>
<evidence type="ECO:0000313" key="2">
    <source>
        <dbReference type="EMBL" id="ELZ18134.1"/>
    </source>
</evidence>
<feature type="transmembrane region" description="Helical" evidence="1">
    <location>
        <begin position="237"/>
        <end position="257"/>
    </location>
</feature>